<reference evidence="2 3" key="1">
    <citation type="journal article" date="2022" name="bioRxiv">
        <title>Ecology and evolution of chlamydial symbionts of arthropods.</title>
        <authorList>
            <person name="Halter T."/>
            <person name="Koestlbacher S."/>
            <person name="Collingro A."/>
            <person name="Sixt B.S."/>
            <person name="Toenshoff E.R."/>
            <person name="Hendrickx F."/>
            <person name="Kostanjsek R."/>
            <person name="Horn M."/>
        </authorList>
    </citation>
    <scope>NUCLEOTIDE SEQUENCE [LARGE SCALE GENOMIC DNA]</scope>
    <source>
        <strain evidence="2">W744xW776</strain>
    </source>
</reference>
<evidence type="ECO:0000313" key="2">
    <source>
        <dbReference type="EMBL" id="QYF48389.1"/>
    </source>
</evidence>
<dbReference type="InterPro" id="IPR003812">
    <property type="entry name" value="Fido"/>
</dbReference>
<evidence type="ECO:0000313" key="3">
    <source>
        <dbReference type="Proteomes" id="UP000826014"/>
    </source>
</evidence>
<dbReference type="EMBL" id="CP075587">
    <property type="protein sequence ID" value="QYF48389.1"/>
    <property type="molecule type" value="Genomic_DNA"/>
</dbReference>
<feature type="domain" description="Fido" evidence="1">
    <location>
        <begin position="121"/>
        <end position="271"/>
    </location>
</feature>
<accession>A0ABX8UZJ3</accession>
<dbReference type="Gene3D" id="1.10.3290.10">
    <property type="entry name" value="Fido-like domain"/>
    <property type="match status" value="1"/>
</dbReference>
<dbReference type="SUPFAM" id="SSF140931">
    <property type="entry name" value="Fic-like"/>
    <property type="match status" value="1"/>
</dbReference>
<dbReference type="Pfam" id="PF02661">
    <property type="entry name" value="Fic"/>
    <property type="match status" value="1"/>
</dbReference>
<keyword evidence="3" id="KW-1185">Reference proteome</keyword>
<dbReference type="PANTHER" id="PTHR13504:SF38">
    <property type="entry name" value="FIDO DOMAIN-CONTAINING PROTEIN"/>
    <property type="match status" value="1"/>
</dbReference>
<dbReference type="InterPro" id="IPR036597">
    <property type="entry name" value="Fido-like_dom_sf"/>
</dbReference>
<protein>
    <submittedName>
        <fullName evidence="2">Fic/DOC family</fullName>
    </submittedName>
</protein>
<dbReference type="InterPro" id="IPR040198">
    <property type="entry name" value="Fido_containing"/>
</dbReference>
<gene>
    <name evidence="2" type="ORF">RHABOEDO_000544</name>
</gene>
<organism evidence="2 3">
    <name type="scientific">Candidatus Rhabdochlamydia oedothoracis</name>
    <dbReference type="NCBI Taxonomy" id="2720720"/>
    <lineage>
        <taxon>Bacteria</taxon>
        <taxon>Pseudomonadati</taxon>
        <taxon>Chlamydiota</taxon>
        <taxon>Chlamydiia</taxon>
        <taxon>Parachlamydiales</taxon>
        <taxon>Candidatus Rhabdochlamydiaceae</taxon>
        <taxon>Candidatus Rhabdochlamydia</taxon>
    </lineage>
</organism>
<dbReference type="Proteomes" id="UP000826014">
    <property type="component" value="Chromosome"/>
</dbReference>
<proteinExistence type="predicted"/>
<evidence type="ECO:0000259" key="1">
    <source>
        <dbReference type="PROSITE" id="PS51459"/>
    </source>
</evidence>
<dbReference type="RefSeq" id="WP_281069556.1">
    <property type="nucleotide sequence ID" value="NZ_CP075587.1"/>
</dbReference>
<dbReference type="PANTHER" id="PTHR13504">
    <property type="entry name" value="FIDO DOMAIN-CONTAINING PROTEIN DDB_G0283145"/>
    <property type="match status" value="1"/>
</dbReference>
<sequence>MVGFYDILQIKKHIKAMQFSPKFTITLSIANALTSIEHTRGFLEAAILSEDWMAKMQARALILEAHHTTHIEGTHLSLDQSEKLLSGKKLSRVDVENVRELLNYKKAFDFVSDYLVSQKPITEALIREIHKKLVDDVRGNNAQPRQYRNVQNYVANSKTKEIIYTPPTAYEVPFLMAQLLAWIQNEQIIPAVLVSGIAQFQLVHIHPFLDGNGRTTRLLSTLCLYKFGYDFKKLFTISEYYDRNRANYYKAIQSVKDKNMDMTVWLEYFSKALETQMHEIQLKGTHAMKLAIMIAKYKLSKRQKQILQQLLETNEDFTIQQYESFYPSINRRTLQRDLSDLVEKKLIYQIGEKKVTHYRINLD</sequence>
<dbReference type="PROSITE" id="PS51459">
    <property type="entry name" value="FIDO"/>
    <property type="match status" value="1"/>
</dbReference>
<name>A0ABX8UZJ3_9BACT</name>